<proteinExistence type="predicted"/>
<protein>
    <submittedName>
        <fullName evidence="2">DUF4258 domain-containing protein</fullName>
    </submittedName>
</protein>
<organism evidence="1 2">
    <name type="scientific">Rhabditophanes sp. KR3021</name>
    <dbReference type="NCBI Taxonomy" id="114890"/>
    <lineage>
        <taxon>Eukaryota</taxon>
        <taxon>Metazoa</taxon>
        <taxon>Ecdysozoa</taxon>
        <taxon>Nematoda</taxon>
        <taxon>Chromadorea</taxon>
        <taxon>Rhabditida</taxon>
        <taxon>Tylenchina</taxon>
        <taxon>Panagrolaimomorpha</taxon>
        <taxon>Strongyloidoidea</taxon>
        <taxon>Alloionematidae</taxon>
        <taxon>Rhabditophanes</taxon>
    </lineage>
</organism>
<accession>A0AC35UA60</accession>
<dbReference type="Proteomes" id="UP000095286">
    <property type="component" value="Unplaced"/>
</dbReference>
<dbReference type="WBParaSite" id="RSKR_0000913900.1">
    <property type="protein sequence ID" value="RSKR_0000913900.1"/>
    <property type="gene ID" value="RSKR_0000913900"/>
</dbReference>
<name>A0AC35UA60_9BILA</name>
<evidence type="ECO:0000313" key="2">
    <source>
        <dbReference type="WBParaSite" id="RSKR_0000913900.1"/>
    </source>
</evidence>
<sequence>MTKSRAQFKIPLKYDEMVEHLYAGADNKVRIGKILEDIDMHAVYALYLHADGGLVWWCGASKCDAASHLEREKFGWWW</sequence>
<evidence type="ECO:0000313" key="1">
    <source>
        <dbReference type="Proteomes" id="UP000095286"/>
    </source>
</evidence>
<reference evidence="2" key="1">
    <citation type="submission" date="2016-11" db="UniProtKB">
        <authorList>
            <consortium name="WormBaseParasite"/>
        </authorList>
    </citation>
    <scope>IDENTIFICATION</scope>
    <source>
        <strain evidence="2">KR3021</strain>
    </source>
</reference>